<protein>
    <submittedName>
        <fullName evidence="2">Protein translocase membrane subunit SecG</fullName>
    </submittedName>
</protein>
<accession>A0A6J4TP71</accession>
<evidence type="ECO:0000313" key="2">
    <source>
        <dbReference type="EMBL" id="CAA9528269.1"/>
    </source>
</evidence>
<feature type="non-terminal residue" evidence="2">
    <location>
        <position position="75"/>
    </location>
</feature>
<feature type="non-terminal residue" evidence="2">
    <location>
        <position position="1"/>
    </location>
</feature>
<feature type="region of interest" description="Disordered" evidence="1">
    <location>
        <begin position="1"/>
        <end position="75"/>
    </location>
</feature>
<proteinExistence type="predicted"/>
<evidence type="ECO:0000256" key="1">
    <source>
        <dbReference type="SAM" id="MobiDB-lite"/>
    </source>
</evidence>
<sequence length="75" mass="8551">GDDPLSGAGRDLRGPDLPGAHALREGRRPVGRLRRRLGRRPLRRRLARRAQPQPLDGRVRAPLRDQHDRPAEDRL</sequence>
<gene>
    <name evidence="2" type="ORF">AVDCRST_MAG13-3931</name>
</gene>
<dbReference type="EMBL" id="CADCVO010000605">
    <property type="protein sequence ID" value="CAA9528269.1"/>
    <property type="molecule type" value="Genomic_DNA"/>
</dbReference>
<name>A0A6J4TP71_9ACTN</name>
<feature type="compositionally biased region" description="Basic and acidic residues" evidence="1">
    <location>
        <begin position="57"/>
        <end position="75"/>
    </location>
</feature>
<organism evidence="2">
    <name type="scientific">uncultured Solirubrobacteraceae bacterium</name>
    <dbReference type="NCBI Taxonomy" id="1162706"/>
    <lineage>
        <taxon>Bacteria</taxon>
        <taxon>Bacillati</taxon>
        <taxon>Actinomycetota</taxon>
        <taxon>Thermoleophilia</taxon>
        <taxon>Solirubrobacterales</taxon>
        <taxon>Solirubrobacteraceae</taxon>
        <taxon>environmental samples</taxon>
    </lineage>
</organism>
<feature type="compositionally biased region" description="Basic residues" evidence="1">
    <location>
        <begin position="29"/>
        <end position="48"/>
    </location>
</feature>
<reference evidence="2" key="1">
    <citation type="submission" date="2020-02" db="EMBL/GenBank/DDBJ databases">
        <authorList>
            <person name="Meier V. D."/>
        </authorList>
    </citation>
    <scope>NUCLEOTIDE SEQUENCE</scope>
    <source>
        <strain evidence="2">AVDCRST_MAG13</strain>
    </source>
</reference>
<dbReference type="AlphaFoldDB" id="A0A6J4TP71"/>